<dbReference type="OMA" id="RQCIRHL"/>
<feature type="compositionally biased region" description="Basic and acidic residues" evidence="2">
    <location>
        <begin position="422"/>
        <end position="432"/>
    </location>
</feature>
<name>A0A0L0BKR8_LUCCU</name>
<feature type="region of interest" description="Disordered" evidence="2">
    <location>
        <begin position="611"/>
        <end position="669"/>
    </location>
</feature>
<feature type="compositionally biased region" description="Low complexity" evidence="2">
    <location>
        <begin position="621"/>
        <end position="648"/>
    </location>
</feature>
<feature type="compositionally biased region" description="Polar residues" evidence="2">
    <location>
        <begin position="649"/>
        <end position="660"/>
    </location>
</feature>
<dbReference type="PANTHER" id="PTHR12635">
    <property type="entry name" value="RHO-GTPASE-ACTIVATING PROTEIN 6 FAMILY MEMBER"/>
    <property type="match status" value="1"/>
</dbReference>
<dbReference type="InterPro" id="IPR008936">
    <property type="entry name" value="Rho_GTPase_activation_prot"/>
</dbReference>
<dbReference type="PANTHER" id="PTHR12635:SF7">
    <property type="entry name" value="RHO GTPASE ACTIVATING PROTEIN 6-RELATED"/>
    <property type="match status" value="1"/>
</dbReference>
<evidence type="ECO:0000313" key="4">
    <source>
        <dbReference type="EMBL" id="KNC20685.1"/>
    </source>
</evidence>
<feature type="compositionally biased region" description="Low complexity" evidence="2">
    <location>
        <begin position="376"/>
        <end position="388"/>
    </location>
</feature>
<dbReference type="Gene3D" id="1.10.555.10">
    <property type="entry name" value="Rho GTPase activation protein"/>
    <property type="match status" value="1"/>
</dbReference>
<protein>
    <recommendedName>
        <fullName evidence="3">Rho-GAP domain-containing protein</fullName>
    </recommendedName>
</protein>
<evidence type="ECO:0000259" key="3">
    <source>
        <dbReference type="PROSITE" id="PS50238"/>
    </source>
</evidence>
<dbReference type="GO" id="GO:0005096">
    <property type="term" value="F:GTPase activator activity"/>
    <property type="evidence" value="ECO:0007669"/>
    <property type="project" value="UniProtKB-KW"/>
</dbReference>
<dbReference type="GO" id="GO:0007165">
    <property type="term" value="P:signal transduction"/>
    <property type="evidence" value="ECO:0007669"/>
    <property type="project" value="InterPro"/>
</dbReference>
<organism evidence="4 5">
    <name type="scientific">Lucilia cuprina</name>
    <name type="common">Green bottle fly</name>
    <name type="synonym">Australian sheep blowfly</name>
    <dbReference type="NCBI Taxonomy" id="7375"/>
    <lineage>
        <taxon>Eukaryota</taxon>
        <taxon>Metazoa</taxon>
        <taxon>Ecdysozoa</taxon>
        <taxon>Arthropoda</taxon>
        <taxon>Hexapoda</taxon>
        <taxon>Insecta</taxon>
        <taxon>Pterygota</taxon>
        <taxon>Neoptera</taxon>
        <taxon>Endopterygota</taxon>
        <taxon>Diptera</taxon>
        <taxon>Brachycera</taxon>
        <taxon>Muscomorpha</taxon>
        <taxon>Oestroidea</taxon>
        <taxon>Calliphoridae</taxon>
        <taxon>Luciliinae</taxon>
        <taxon>Lucilia</taxon>
    </lineage>
</organism>
<feature type="compositionally biased region" description="Polar residues" evidence="2">
    <location>
        <begin position="411"/>
        <end position="421"/>
    </location>
</feature>
<evidence type="ECO:0000256" key="2">
    <source>
        <dbReference type="SAM" id="MobiDB-lite"/>
    </source>
</evidence>
<proteinExistence type="predicted"/>
<gene>
    <name evidence="4" type="ORF">FF38_07036</name>
</gene>
<reference evidence="4 5" key="1">
    <citation type="journal article" date="2015" name="Nat. Commun.">
        <title>Lucilia cuprina genome unlocks parasitic fly biology to underpin future interventions.</title>
        <authorList>
            <person name="Anstead C.A."/>
            <person name="Korhonen P.K."/>
            <person name="Young N.D."/>
            <person name="Hall R.S."/>
            <person name="Jex A.R."/>
            <person name="Murali S.C."/>
            <person name="Hughes D.S."/>
            <person name="Lee S.F."/>
            <person name="Perry T."/>
            <person name="Stroehlein A.J."/>
            <person name="Ansell B.R."/>
            <person name="Breugelmans B."/>
            <person name="Hofmann A."/>
            <person name="Qu J."/>
            <person name="Dugan S."/>
            <person name="Lee S.L."/>
            <person name="Chao H."/>
            <person name="Dinh H."/>
            <person name="Han Y."/>
            <person name="Doddapaneni H.V."/>
            <person name="Worley K.C."/>
            <person name="Muzny D.M."/>
            <person name="Ioannidis P."/>
            <person name="Waterhouse R.M."/>
            <person name="Zdobnov E.M."/>
            <person name="James P.J."/>
            <person name="Bagnall N.H."/>
            <person name="Kotze A.C."/>
            <person name="Gibbs R.A."/>
            <person name="Richards S."/>
            <person name="Batterham P."/>
            <person name="Gasser R.B."/>
        </authorList>
    </citation>
    <scope>NUCLEOTIDE SEQUENCE [LARGE SCALE GENOMIC DNA]</scope>
    <source>
        <strain evidence="4 5">LS</strain>
        <tissue evidence="4">Full body</tissue>
    </source>
</reference>
<dbReference type="InterPro" id="IPR037863">
    <property type="entry name" value="RHOGAP6/36"/>
</dbReference>
<dbReference type="SUPFAM" id="SSF48350">
    <property type="entry name" value="GTPase activation domain, GAP"/>
    <property type="match status" value="1"/>
</dbReference>
<dbReference type="EMBL" id="JRES01001707">
    <property type="protein sequence ID" value="KNC20685.1"/>
    <property type="molecule type" value="Genomic_DNA"/>
</dbReference>
<feature type="compositionally biased region" description="Low complexity" evidence="2">
    <location>
        <begin position="715"/>
        <end position="729"/>
    </location>
</feature>
<accession>A0A0L0BKR8</accession>
<dbReference type="STRING" id="7375.A0A0L0BKR8"/>
<dbReference type="OrthoDB" id="10024839at2759"/>
<feature type="domain" description="Rho-GAP" evidence="3">
    <location>
        <begin position="1021"/>
        <end position="1221"/>
    </location>
</feature>
<comment type="caution">
    <text evidence="4">The sequence shown here is derived from an EMBL/GenBank/DDBJ whole genome shotgun (WGS) entry which is preliminary data.</text>
</comment>
<sequence>MAEAGKIPPTHVNLRRPVQIVKKRSGPLDEVLAELNKSETVCTTTSTPSSSNHVKSAAAPTNFGSHVKIANVTRPSPTLTRRRSTLKDKEKKRERWLLTRKTWKYMTDAGRKLIPDGVQNRQEDIPKIEAHFQKVCASEPHFVLWRRKSSYPGAMRNSKKRLKQLLQHTGQKSHALEQEEINNADLVLELLHSHLKLDEAIKTDTLLGTKTEGPHQTNSPSAQRPKPITRSIRKSDGMNVSLRGPGFLPPAATQLQELSVEDQLLQRLLALSRSSMLPDTIDIPPEKINAELLNDKATLKKIYNALKKQQLHRILTKHSIPSKSRTNLTHSTSMLSLLHFGSSQPKTKTFISTGEKSIKTKSPTIASNCSSIPSLSSSTTSITPVTTTGQYTHNDSGIQPVVPRRQRKPPTTLNLSGISNSSRKDQQHRPAVIEKQLNSCGTQTNFIPLSEIKRLAEDYKEYKREEIAAEAGGAGGGNVTTDDEGEKQASYSHRRKSSIDNEDVSQSVSDTIKRYLRMARKKSIHDENANRFKRVNYDRNLRNIQAKGEINPPGMDEDNNKAVQTLDAWALITLDFIRGNENSGVLETAHNDWQKALDERVQRKLEYEQKINAKHDRQQQPRSSVVYQSTSSCSSSAPTSPTSIQSPTMMNRTSTSSSGSYDVRSATEHTNVGSVGTNVVVGINTSGENIGNMGGIFHSSSQFIANLWHGTTNSSNCSSPTSIATSSNNQKHDQLSPSSFNDSIDVNIASNNSADMIKSKSLSHIGQYVSTKILKGHTKNQQKSSELLPLNSSNTSKVPKWSKSGKCSWSSETGERIDLCDCAFHILSELEAKMVQKICLEKIVELNIGIDLSTFSEDKSHKRRLLTKKRAMTTSFFDVGKKDTNVTDHTTSLFGHSLEECVINDKKREMSNLSATSDRGSRNSIVSLFRVGSSRGVKDSINSHKLNENVRSCENLPTEHETQCDNVKSNSKYTTITNYLGNMTKSASRRISRSQTDVRRGSHDHSVISTHIRDNDDGADVPIYKPLQVPQFVTCCINYLEENGLHKVGIFRVSTSKKRVKQMRDNFDKNNDKSFDDDTCPHNVATLLKEFLRDLPEPLLSNGLYNAFLETQKIRNRRLQLEALSHLVKLLPPAHRDTLYVLLKFLAKVAACSDDICDNDGTVHLTGNKMDSNNLATVFAPNILRSTEKYKSSSRDYLNSSKEQESISDAINVIRGGAMEA</sequence>
<dbReference type="Pfam" id="PF00620">
    <property type="entry name" value="RhoGAP"/>
    <property type="match status" value="1"/>
</dbReference>
<feature type="region of interest" description="Disordered" evidence="2">
    <location>
        <begin position="471"/>
        <end position="506"/>
    </location>
</feature>
<dbReference type="SMART" id="SM00324">
    <property type="entry name" value="RhoGAP"/>
    <property type="match status" value="1"/>
</dbReference>
<feature type="region of interest" description="Disordered" evidence="2">
    <location>
        <begin position="208"/>
        <end position="241"/>
    </location>
</feature>
<keyword evidence="1" id="KW-0343">GTPase activation</keyword>
<dbReference type="InterPro" id="IPR000198">
    <property type="entry name" value="RhoGAP_dom"/>
</dbReference>
<evidence type="ECO:0000313" key="5">
    <source>
        <dbReference type="Proteomes" id="UP000037069"/>
    </source>
</evidence>
<feature type="region of interest" description="Disordered" evidence="2">
    <location>
        <begin position="376"/>
        <end position="436"/>
    </location>
</feature>
<evidence type="ECO:0000256" key="1">
    <source>
        <dbReference type="ARBA" id="ARBA00022468"/>
    </source>
</evidence>
<keyword evidence="5" id="KW-1185">Reference proteome</keyword>
<dbReference type="PROSITE" id="PS50238">
    <property type="entry name" value="RHOGAP"/>
    <property type="match status" value="1"/>
</dbReference>
<dbReference type="Proteomes" id="UP000037069">
    <property type="component" value="Unassembled WGS sequence"/>
</dbReference>
<feature type="region of interest" description="Disordered" evidence="2">
    <location>
        <begin position="715"/>
        <end position="741"/>
    </location>
</feature>
<dbReference type="AlphaFoldDB" id="A0A0L0BKR8"/>